<evidence type="ECO:0000256" key="1">
    <source>
        <dbReference type="ARBA" id="ARBA00000443"/>
    </source>
</evidence>
<dbReference type="GO" id="GO:0000287">
    <property type="term" value="F:magnesium ion binding"/>
    <property type="evidence" value="ECO:0007669"/>
    <property type="project" value="InterPro"/>
</dbReference>
<evidence type="ECO:0000256" key="4">
    <source>
        <dbReference type="ARBA" id="ARBA00010231"/>
    </source>
</evidence>
<dbReference type="GO" id="GO:0004614">
    <property type="term" value="F:phosphoglucomutase activity"/>
    <property type="evidence" value="ECO:0007669"/>
    <property type="project" value="UniProtKB-EC"/>
</dbReference>
<dbReference type="InterPro" id="IPR045244">
    <property type="entry name" value="PGM"/>
</dbReference>
<dbReference type="FunFam" id="3.40.120.10:FF:000004">
    <property type="entry name" value="Phosphoglucomutase 5"/>
    <property type="match status" value="2"/>
</dbReference>
<accession>A0A8S1S4T8</accession>
<comment type="function">
    <text evidence="11">May be involved in membrane fusion in exocytosis.</text>
</comment>
<feature type="domain" description="Alpha-D-phosphohexomutase alpha/beta/alpha" evidence="13">
    <location>
        <begin position="208"/>
        <end position="317"/>
    </location>
</feature>
<evidence type="ECO:0000259" key="14">
    <source>
        <dbReference type="Pfam" id="PF02880"/>
    </source>
</evidence>
<evidence type="ECO:0000256" key="5">
    <source>
        <dbReference type="ARBA" id="ARBA00012728"/>
    </source>
</evidence>
<dbReference type="Proteomes" id="UP000689195">
    <property type="component" value="Unassembled WGS sequence"/>
</dbReference>
<comment type="caution">
    <text evidence="15">The sequence shown here is derived from an EMBL/GenBank/DDBJ whole genome shotgun (WGS) entry which is preliminary data.</text>
</comment>
<keyword evidence="16" id="KW-1185">Reference proteome</keyword>
<dbReference type="InterPro" id="IPR005845">
    <property type="entry name" value="A-D-PHexomutase_a/b/a-II"/>
</dbReference>
<evidence type="ECO:0000259" key="12">
    <source>
        <dbReference type="Pfam" id="PF02878"/>
    </source>
</evidence>
<keyword evidence="8" id="KW-0479">Metal-binding</keyword>
<organism evidence="15 16">
    <name type="scientific">Paramecium pentaurelia</name>
    <dbReference type="NCBI Taxonomy" id="43138"/>
    <lineage>
        <taxon>Eukaryota</taxon>
        <taxon>Sar</taxon>
        <taxon>Alveolata</taxon>
        <taxon>Ciliophora</taxon>
        <taxon>Intramacronucleata</taxon>
        <taxon>Oligohymenophorea</taxon>
        <taxon>Peniculida</taxon>
        <taxon>Parameciidae</taxon>
        <taxon>Paramecium</taxon>
    </lineage>
</organism>
<evidence type="ECO:0000256" key="7">
    <source>
        <dbReference type="ARBA" id="ARBA00022553"/>
    </source>
</evidence>
<comment type="subcellular location">
    <subcellularLocation>
        <location evidence="3">Cytoplasm</location>
    </subcellularLocation>
</comment>
<dbReference type="FunFam" id="3.30.310.50:FF:000010">
    <property type="entry name" value="Phosphoglucomutase"/>
    <property type="match status" value="1"/>
</dbReference>
<comment type="cofactor">
    <cofactor evidence="2">
        <name>Mg(2+)</name>
        <dbReference type="ChEBI" id="CHEBI:18420"/>
    </cofactor>
</comment>
<evidence type="ECO:0000313" key="16">
    <source>
        <dbReference type="Proteomes" id="UP000689195"/>
    </source>
</evidence>
<dbReference type="PANTHER" id="PTHR22573:SF2">
    <property type="entry name" value="PHOSPHOGLUCOMUTASE"/>
    <property type="match status" value="1"/>
</dbReference>
<reference evidence="15" key="1">
    <citation type="submission" date="2021-01" db="EMBL/GenBank/DDBJ databases">
        <authorList>
            <consortium name="Genoscope - CEA"/>
            <person name="William W."/>
        </authorList>
    </citation>
    <scope>NUCLEOTIDE SEQUENCE</scope>
</reference>
<dbReference type="InterPro" id="IPR005844">
    <property type="entry name" value="A-D-PHexomutase_a/b/a-I"/>
</dbReference>
<gene>
    <name evidence="15" type="ORF">PPENT_87.1.T0030059</name>
</gene>
<dbReference type="GO" id="GO:0005975">
    <property type="term" value="P:carbohydrate metabolic process"/>
    <property type="evidence" value="ECO:0007669"/>
    <property type="project" value="InterPro"/>
</dbReference>
<dbReference type="EMBL" id="CAJJDO010000003">
    <property type="protein sequence ID" value="CAD8133954.1"/>
    <property type="molecule type" value="Genomic_DNA"/>
</dbReference>
<dbReference type="Pfam" id="PF02879">
    <property type="entry name" value="PGM_PMM_II"/>
    <property type="match status" value="2"/>
</dbReference>
<comment type="catalytic activity">
    <reaction evidence="1">
        <text>alpha-D-glucose 1-phosphate = alpha-D-glucose 6-phosphate</text>
        <dbReference type="Rhea" id="RHEA:23536"/>
        <dbReference type="ChEBI" id="CHEBI:58225"/>
        <dbReference type="ChEBI" id="CHEBI:58601"/>
        <dbReference type="EC" id="5.4.2.2"/>
    </reaction>
</comment>
<dbReference type="GO" id="GO:0005829">
    <property type="term" value="C:cytosol"/>
    <property type="evidence" value="ECO:0007669"/>
    <property type="project" value="TreeGrafter"/>
</dbReference>
<dbReference type="AlphaFoldDB" id="A0A8S1S4T8"/>
<dbReference type="InterPro" id="IPR016066">
    <property type="entry name" value="A-D-PHexomutase_CS"/>
</dbReference>
<dbReference type="Pfam" id="PF02880">
    <property type="entry name" value="PGM_PMM_III"/>
    <property type="match status" value="2"/>
</dbReference>
<dbReference type="InterPro" id="IPR005846">
    <property type="entry name" value="A-D-PHexomutase_a/b/a-III"/>
</dbReference>
<dbReference type="PANTHER" id="PTHR22573">
    <property type="entry name" value="PHOSPHOHEXOMUTASE FAMILY MEMBER"/>
    <property type="match status" value="1"/>
</dbReference>
<sequence>MQQVIPAPRVQVTQPYAGQKPGTSGLRKKVSEATQPNYLENFVQSIFNTLRKDELKPRNVLFVGGDGRYFNRQAIFQIIRLAYANDISEVHVGQAGLMSTPASSHYIRKVNEEVGNCIGGIILTASHNPGGKEHGDFGIKFNVRTGAPAPEDFTDQIYTHTTKIKEYLTVDYDFEKYINLDQIGVYKFEGTRLEKQHFEFKVVDTVQDYTQLMQKLFDFDLLKGLFSNKDFSFRFDGMHGVAGPYAKHIFGTLLGCSKESLLNCDPSEDFGGGHPDPNLTYAHDLVELLDIHKKKDINTVPQFGAACDGDADRNMILGKQFFVTPSDSLAILAANANLIFKNGLLGAARSMPTSGALDKVANKNGIKLFETPTGWKFFGNLMDAGLINLCGEESFGTGSNHIREKDGIWAVLAWLTILAYKNKDSDHFVTVEEIVTQYWQQYGRNYYSRYDYEQVDSAGANKMMEHLKTKFQYFEQLKEGNKADIYDYVDPVDQSVSKNQGVRFVFGDGSRIVFRLSGASHNPGGKEHGDFGIKFNVRTGAPAPEDFTDQIYTHTTKIKEYLTVDYDFEKYINLDQIGVYKFEGTRLEKQHFEFKVVDTVQDYTQLMQKLFDFDLLKGLFSNKDFSFRFDGMHGVAGPYAKHIFGTLLGCSKESLLNCDPSEDFGGGHPDPNLTYAHDLVELLDIHKKKDINTVPQFGAACDGDADRNMILGKQFFVTPSDSLAILAANANLIFKNGLLGAARSMPTSGALDKVANKNGIKLFETPTGWKFFGNLMDAGLINLCGEESFGTGSNHIREKDGIWAVLAWLTILAYKNKDSDHFVTVEEIVTQYWQQYGRNYYSRYDYEQVDSAGANKMMEHLKTKFQYFEQLKEGNKADIYDYVDPVDQSVSKNQGVRFVFGDGSRIVFRLSGTGSVGATIRIYFEQFEQLDIKHETATALANIIKLGLEISDIAQFTGRNEPTVIT</sequence>
<name>A0A8S1S4T8_9CILI</name>
<evidence type="ECO:0000256" key="8">
    <source>
        <dbReference type="ARBA" id="ARBA00022723"/>
    </source>
</evidence>
<keyword evidence="7" id="KW-0597">Phosphoprotein</keyword>
<comment type="similarity">
    <text evidence="4">Belongs to the phosphohexose mutase family.</text>
</comment>
<dbReference type="Pfam" id="PF02878">
    <property type="entry name" value="PGM_PMM_I"/>
    <property type="match status" value="1"/>
</dbReference>
<evidence type="ECO:0000259" key="13">
    <source>
        <dbReference type="Pfam" id="PF02879"/>
    </source>
</evidence>
<dbReference type="NCBIfam" id="NF005737">
    <property type="entry name" value="PRK07564.1-1"/>
    <property type="match status" value="2"/>
</dbReference>
<dbReference type="Pfam" id="PF24947">
    <property type="entry name" value="PGM1_C_vert_fung"/>
    <property type="match status" value="2"/>
</dbReference>
<keyword evidence="10" id="KW-0413">Isomerase</keyword>
<dbReference type="OrthoDB" id="2291at2759"/>
<feature type="domain" description="Alpha-D-phosphohexomutase alpha/beta/alpha" evidence="14">
    <location>
        <begin position="720"/>
        <end position="821"/>
    </location>
</feature>
<proteinExistence type="inferred from homology"/>
<dbReference type="PROSITE" id="PS00710">
    <property type="entry name" value="PGM_PMM"/>
    <property type="match status" value="1"/>
</dbReference>
<evidence type="ECO:0000313" key="15">
    <source>
        <dbReference type="EMBL" id="CAD8133954.1"/>
    </source>
</evidence>
<feature type="domain" description="Alpha-D-phosphohexomutase alpha/beta/alpha" evidence="13">
    <location>
        <begin position="602"/>
        <end position="711"/>
    </location>
</feature>
<protein>
    <recommendedName>
        <fullName evidence="5">phosphoglucomutase (alpha-D-glucose-1,6-bisphosphate-dependent)</fullName>
        <ecNumber evidence="5">5.4.2.2</ecNumber>
    </recommendedName>
</protein>
<dbReference type="EC" id="5.4.2.2" evidence="5"/>
<evidence type="ECO:0000256" key="6">
    <source>
        <dbReference type="ARBA" id="ARBA00022490"/>
    </source>
</evidence>
<feature type="domain" description="Alpha-D-phosphohexomutase alpha/beta/alpha" evidence="14">
    <location>
        <begin position="326"/>
        <end position="427"/>
    </location>
</feature>
<feature type="domain" description="Alpha-D-phosphohexomutase alpha/beta/alpha" evidence="12">
    <location>
        <begin position="19"/>
        <end position="167"/>
    </location>
</feature>
<evidence type="ECO:0000256" key="10">
    <source>
        <dbReference type="ARBA" id="ARBA00023235"/>
    </source>
</evidence>
<keyword evidence="9" id="KW-0460">Magnesium</keyword>
<evidence type="ECO:0000256" key="2">
    <source>
        <dbReference type="ARBA" id="ARBA00001946"/>
    </source>
</evidence>
<evidence type="ECO:0000256" key="3">
    <source>
        <dbReference type="ARBA" id="ARBA00004496"/>
    </source>
</evidence>
<evidence type="ECO:0000256" key="11">
    <source>
        <dbReference type="ARBA" id="ARBA00056656"/>
    </source>
</evidence>
<keyword evidence="6" id="KW-0963">Cytoplasm</keyword>
<evidence type="ECO:0000256" key="9">
    <source>
        <dbReference type="ARBA" id="ARBA00022842"/>
    </source>
</evidence>